<proteinExistence type="predicted"/>
<feature type="domain" description="AB hydrolase-1" evidence="1">
    <location>
        <begin position="59"/>
        <end position="177"/>
    </location>
</feature>
<gene>
    <name evidence="2" type="ORF">AVDCRST_MAG13-3817</name>
</gene>
<dbReference type="Pfam" id="PF00561">
    <property type="entry name" value="Abhydrolase_1"/>
    <property type="match status" value="1"/>
</dbReference>
<protein>
    <submittedName>
        <fullName evidence="2">N-formylglutamate deformylase</fullName>
        <ecNumber evidence="2">3.5.1.68</ecNumber>
    </submittedName>
</protein>
<dbReference type="Gene3D" id="3.40.50.1820">
    <property type="entry name" value="alpha/beta hydrolase"/>
    <property type="match status" value="1"/>
</dbReference>
<evidence type="ECO:0000259" key="1">
    <source>
        <dbReference type="Pfam" id="PF00561"/>
    </source>
</evidence>
<dbReference type="InterPro" id="IPR029058">
    <property type="entry name" value="AB_hydrolase_fold"/>
</dbReference>
<dbReference type="SUPFAM" id="SSF53474">
    <property type="entry name" value="alpha/beta-Hydrolases"/>
    <property type="match status" value="1"/>
</dbReference>
<dbReference type="InterPro" id="IPR000073">
    <property type="entry name" value="AB_hydrolase_1"/>
</dbReference>
<name>A0A6J4TLX5_9ACTN</name>
<keyword evidence="2" id="KW-0378">Hydrolase</keyword>
<dbReference type="EC" id="3.5.1.68" evidence="2"/>
<sequence>MTGPRSTTTSTVGEGTAAVTYDVHGDLAAATADRPALFAIGSPMDASGFGTLLGLVTDRPVVTYDPRGSGRNPTGTAPITVEEHADDLHRVIDALGVGSVDLFASSGGAVNALALVAAHPGDVRRVVAHEPPTAALLPDREHVLAEVAAITRTYAAAGQGPAMARFIALIMHSGELDPSYVAQPAPDPAAFGLGAEDDGSRTDPMMRNIAACASYEPDMTALAAAGDRLLVAVGAVSGEEVAARGARSVAAALGREAVVFPGDHSGFLGGEFGQTGEPVPFAARLLEALDA</sequence>
<dbReference type="EMBL" id="CADCVO010000591">
    <property type="protein sequence ID" value="CAA9526901.1"/>
    <property type="molecule type" value="Genomic_DNA"/>
</dbReference>
<dbReference type="AlphaFoldDB" id="A0A6J4TLX5"/>
<accession>A0A6J4TLX5</accession>
<evidence type="ECO:0000313" key="2">
    <source>
        <dbReference type="EMBL" id="CAA9526901.1"/>
    </source>
</evidence>
<dbReference type="GO" id="GO:0050129">
    <property type="term" value="F:N-formylglutamate deformylase activity"/>
    <property type="evidence" value="ECO:0007669"/>
    <property type="project" value="UniProtKB-EC"/>
</dbReference>
<organism evidence="2">
    <name type="scientific">uncultured Solirubrobacteraceae bacterium</name>
    <dbReference type="NCBI Taxonomy" id="1162706"/>
    <lineage>
        <taxon>Bacteria</taxon>
        <taxon>Bacillati</taxon>
        <taxon>Actinomycetota</taxon>
        <taxon>Thermoleophilia</taxon>
        <taxon>Solirubrobacterales</taxon>
        <taxon>Solirubrobacteraceae</taxon>
        <taxon>environmental samples</taxon>
    </lineage>
</organism>
<reference evidence="2" key="1">
    <citation type="submission" date="2020-02" db="EMBL/GenBank/DDBJ databases">
        <authorList>
            <person name="Meier V. D."/>
        </authorList>
    </citation>
    <scope>NUCLEOTIDE SEQUENCE</scope>
    <source>
        <strain evidence="2">AVDCRST_MAG13</strain>
    </source>
</reference>